<dbReference type="InterPro" id="IPR003838">
    <property type="entry name" value="ABC3_permease_C"/>
</dbReference>
<keyword evidence="4 6" id="KW-1133">Transmembrane helix</keyword>
<name>A0ABT8KJV7_9BACT</name>
<dbReference type="InterPro" id="IPR047699">
    <property type="entry name" value="Permease_put_prefix"/>
</dbReference>
<protein>
    <submittedName>
        <fullName evidence="9">ABC transporter permease</fullName>
    </submittedName>
</protein>
<evidence type="ECO:0000259" key="7">
    <source>
        <dbReference type="Pfam" id="PF02687"/>
    </source>
</evidence>
<feature type="domain" description="MacB-like periplasmic core" evidence="8">
    <location>
        <begin position="598"/>
        <end position="692"/>
    </location>
</feature>
<dbReference type="InterPro" id="IPR050250">
    <property type="entry name" value="Macrolide_Exporter_MacB"/>
</dbReference>
<dbReference type="RefSeq" id="WP_346751019.1">
    <property type="nucleotide sequence ID" value="NZ_JAUJEA010000002.1"/>
</dbReference>
<evidence type="ECO:0000313" key="10">
    <source>
        <dbReference type="Proteomes" id="UP001172082"/>
    </source>
</evidence>
<keyword evidence="10" id="KW-1185">Reference proteome</keyword>
<feature type="domain" description="ABC3 transporter permease C-terminal" evidence="7">
    <location>
        <begin position="381"/>
        <end position="496"/>
    </location>
</feature>
<feature type="transmembrane region" description="Helical" evidence="6">
    <location>
        <begin position="848"/>
        <end position="870"/>
    </location>
</feature>
<dbReference type="Pfam" id="PF02687">
    <property type="entry name" value="FtsX"/>
    <property type="match status" value="2"/>
</dbReference>
<evidence type="ECO:0000256" key="1">
    <source>
        <dbReference type="ARBA" id="ARBA00004651"/>
    </source>
</evidence>
<reference evidence="9" key="1">
    <citation type="submission" date="2023-06" db="EMBL/GenBank/DDBJ databases">
        <title>Genomic of Parafulvivirga corallium.</title>
        <authorList>
            <person name="Wang G."/>
        </authorList>
    </citation>
    <scope>NUCLEOTIDE SEQUENCE</scope>
    <source>
        <strain evidence="9">BMA10</strain>
    </source>
</reference>
<dbReference type="NCBIfam" id="NF038404">
    <property type="entry name" value="perm_prefix_2"/>
    <property type="match status" value="1"/>
</dbReference>
<comment type="caution">
    <text evidence="9">The sequence shown here is derived from an EMBL/GenBank/DDBJ whole genome shotgun (WGS) entry which is preliminary data.</text>
</comment>
<evidence type="ECO:0000256" key="3">
    <source>
        <dbReference type="ARBA" id="ARBA00022692"/>
    </source>
</evidence>
<keyword evidence="3 6" id="KW-0812">Transmembrane</keyword>
<evidence type="ECO:0000256" key="2">
    <source>
        <dbReference type="ARBA" id="ARBA00022475"/>
    </source>
</evidence>
<evidence type="ECO:0000256" key="4">
    <source>
        <dbReference type="ARBA" id="ARBA00022989"/>
    </source>
</evidence>
<feature type="transmembrane region" description="Helical" evidence="6">
    <location>
        <begin position="800"/>
        <end position="828"/>
    </location>
</feature>
<feature type="transmembrane region" description="Helical" evidence="6">
    <location>
        <begin position="472"/>
        <end position="496"/>
    </location>
</feature>
<feature type="domain" description="MacB-like periplasmic core" evidence="8">
    <location>
        <begin position="102"/>
        <end position="311"/>
    </location>
</feature>
<dbReference type="PANTHER" id="PTHR30572:SF18">
    <property type="entry name" value="ABC-TYPE MACROLIDE FAMILY EXPORT SYSTEM PERMEASE COMPONENT 2"/>
    <property type="match status" value="1"/>
</dbReference>
<dbReference type="EMBL" id="JAUJEA010000002">
    <property type="protein sequence ID" value="MDN5200989.1"/>
    <property type="molecule type" value="Genomic_DNA"/>
</dbReference>
<feature type="transmembrane region" description="Helical" evidence="6">
    <location>
        <begin position="767"/>
        <end position="788"/>
    </location>
</feature>
<organism evidence="9 10">
    <name type="scientific">Splendidivirga corallicola</name>
    <dbReference type="NCBI Taxonomy" id="3051826"/>
    <lineage>
        <taxon>Bacteria</taxon>
        <taxon>Pseudomonadati</taxon>
        <taxon>Bacteroidota</taxon>
        <taxon>Cytophagia</taxon>
        <taxon>Cytophagales</taxon>
        <taxon>Splendidivirgaceae</taxon>
        <taxon>Splendidivirga</taxon>
    </lineage>
</organism>
<evidence type="ECO:0000256" key="6">
    <source>
        <dbReference type="SAM" id="Phobius"/>
    </source>
</evidence>
<feature type="transmembrane region" description="Helical" evidence="6">
    <location>
        <begin position="376"/>
        <end position="397"/>
    </location>
</feature>
<dbReference type="Proteomes" id="UP001172082">
    <property type="component" value="Unassembled WGS sequence"/>
</dbReference>
<accession>A0ABT8KJV7</accession>
<keyword evidence="5 6" id="KW-0472">Membrane</keyword>
<dbReference type="Pfam" id="PF12704">
    <property type="entry name" value="MacB_PCD"/>
    <property type="match status" value="2"/>
</dbReference>
<evidence type="ECO:0000259" key="8">
    <source>
        <dbReference type="Pfam" id="PF12704"/>
    </source>
</evidence>
<dbReference type="PANTHER" id="PTHR30572">
    <property type="entry name" value="MEMBRANE COMPONENT OF TRANSPORTER-RELATED"/>
    <property type="match status" value="1"/>
</dbReference>
<feature type="transmembrane region" description="Helical" evidence="6">
    <location>
        <begin position="422"/>
        <end position="452"/>
    </location>
</feature>
<dbReference type="InterPro" id="IPR025857">
    <property type="entry name" value="MacB_PCD"/>
</dbReference>
<feature type="transmembrane region" description="Helical" evidence="6">
    <location>
        <begin position="100"/>
        <end position="122"/>
    </location>
</feature>
<sequence length="887" mass="100691">MKQVKEPISPPKWPLRFLRSFIKKEYLEEIEGDMEEMFLENLEKYSIKRAKRVYAWESLKLFRPNLIKDIECTYNLNQYSMFKNNLKIGWRNLLKNKGLYTINITGLAIGIATCLIILLFVADELSYDRYNEKADQIVRVVLKGKMNGELIKEAVTSAPVAPTLQQEFPEILQGTRLRDYSTPRITYKNNTFRDSKVAFVDANFFNVFTLSFINGDPKTALKEPNTVVITQEEAIKYFGSEDPLGKILDLKEWPAQFKVTGVIDKVPVNSHFHFDLFVSMKGLNDAKEFKWLESNYHSYLLLDKNSDYNDLESKMPTFVEKYMGPQVKQALGISMVEFNEMGNEVGLFFQPLTDIHLYSDFASITELEQGGDIKTVYIFSAIAIFVLLVACINFMNLSTATASKRAKEVGIKRVMGSAKKQLLIQFLTESSISTILAMLLAFIIVLNVLPLFNSLSGKVLQVTHILNLQTLLYLLVFGIFISLLAGSYPAFFLSSFKPISALKNKLTVTRGKGFRSGLVVFQFVISAGLILATLVVNEQMSFILNKNIGYDKDQLLVLRDSWMLGEKEVVFKEYFLNDSRIEGITMSGHIPAGPSNNNITGVYPDQNSDVFRRTIVYNIDDRYIPTMGMQLVAGRNFSEEYGQESSNVIINQTAVEVFGLGDNAIGKILKSTTDNEGGTENLTVIGVVKDFHFKSLHRPIDPLIMLKNPNSGLIVRAKTSDMPGLLDDMKKKWEEFNIEEPFTYALLDELYYKTYLSEQKMGTILRIFALLTIFVACLGLFGLVTFTAEQRVKEIGIRKVLGSTVVQIITLLSLDFLKLVCFSFVIAFPFGYYLMYKWLQDFAYRVEIQWWVFALSGLITVFIALMTICLKSAKVAIANPIDSLRDE</sequence>
<comment type="subcellular location">
    <subcellularLocation>
        <location evidence="1">Cell membrane</location>
        <topology evidence="1">Multi-pass membrane protein</topology>
    </subcellularLocation>
</comment>
<evidence type="ECO:0000313" key="9">
    <source>
        <dbReference type="EMBL" id="MDN5200989.1"/>
    </source>
</evidence>
<keyword evidence="2" id="KW-1003">Cell membrane</keyword>
<feature type="transmembrane region" description="Helical" evidence="6">
    <location>
        <begin position="517"/>
        <end position="536"/>
    </location>
</feature>
<feature type="domain" description="ABC3 transporter permease C-terminal" evidence="7">
    <location>
        <begin position="767"/>
        <end position="879"/>
    </location>
</feature>
<gene>
    <name evidence="9" type="ORF">QQ008_06445</name>
</gene>
<evidence type="ECO:0000256" key="5">
    <source>
        <dbReference type="ARBA" id="ARBA00023136"/>
    </source>
</evidence>
<proteinExistence type="predicted"/>